<feature type="region of interest" description="Disordered" evidence="1">
    <location>
        <begin position="89"/>
        <end position="207"/>
    </location>
</feature>
<feature type="region of interest" description="Disordered" evidence="1">
    <location>
        <begin position="534"/>
        <end position="593"/>
    </location>
</feature>
<feature type="compositionally biased region" description="Polar residues" evidence="1">
    <location>
        <begin position="111"/>
        <end position="120"/>
    </location>
</feature>
<keyword evidence="3" id="KW-1185">Reference proteome</keyword>
<organism evidence="2 3">
    <name type="scientific">Rhynchosporium secalis</name>
    <name type="common">Barley scald fungus</name>
    <dbReference type="NCBI Taxonomy" id="38038"/>
    <lineage>
        <taxon>Eukaryota</taxon>
        <taxon>Fungi</taxon>
        <taxon>Dikarya</taxon>
        <taxon>Ascomycota</taxon>
        <taxon>Pezizomycotina</taxon>
        <taxon>Leotiomycetes</taxon>
        <taxon>Helotiales</taxon>
        <taxon>Ploettnerulaceae</taxon>
        <taxon>Rhynchosporium</taxon>
    </lineage>
</organism>
<feature type="compositionally biased region" description="Polar residues" evidence="1">
    <location>
        <begin position="461"/>
        <end position="471"/>
    </location>
</feature>
<proteinExistence type="predicted"/>
<name>A0A1E1MTE2_RHYSE</name>
<feature type="region of interest" description="Disordered" evidence="1">
    <location>
        <begin position="619"/>
        <end position="680"/>
    </location>
</feature>
<feature type="compositionally biased region" description="Pro residues" evidence="1">
    <location>
        <begin position="504"/>
        <end position="514"/>
    </location>
</feature>
<evidence type="ECO:0000256" key="1">
    <source>
        <dbReference type="SAM" id="MobiDB-lite"/>
    </source>
</evidence>
<feature type="compositionally biased region" description="Polar residues" evidence="1">
    <location>
        <begin position="619"/>
        <end position="629"/>
    </location>
</feature>
<dbReference type="Proteomes" id="UP000177625">
    <property type="component" value="Unassembled WGS sequence"/>
</dbReference>
<dbReference type="AlphaFoldDB" id="A0A1E1MTE2"/>
<feature type="region of interest" description="Disordered" evidence="1">
    <location>
        <begin position="234"/>
        <end position="288"/>
    </location>
</feature>
<feature type="region of interest" description="Disordered" evidence="1">
    <location>
        <begin position="461"/>
        <end position="521"/>
    </location>
</feature>
<evidence type="ECO:0000313" key="3">
    <source>
        <dbReference type="Proteomes" id="UP000177625"/>
    </source>
</evidence>
<feature type="compositionally biased region" description="Polar residues" evidence="1">
    <location>
        <begin position="638"/>
        <end position="657"/>
    </location>
</feature>
<dbReference type="EMBL" id="FJVC01000583">
    <property type="protein sequence ID" value="CZT52343.1"/>
    <property type="molecule type" value="Genomic_DNA"/>
</dbReference>
<feature type="compositionally biased region" description="Polar residues" evidence="1">
    <location>
        <begin position="267"/>
        <end position="281"/>
    </location>
</feature>
<sequence length="951" mass="104865">MDRGPPDLFGTSNGDPNDDRITRIVLNHGLKRGHPENEDLIEIGADQQIYAHAANTNSPTRCRAEPTYPQVYAHAANAGSQTRYRAESIDQYSPLGDTLSRTPKHYRRDPNSYTFATTRSDGGVFDLEIVPSDGNTSPPLPPPTSTPTYRKTRQEEGRLPGTPGKNFEILDEGSDPIAHDQDPRNRVVRSATPGDENDTPPDAQVNVESDRGAVFDEQEENDQDEEDQNVELARATWDHRGTDITPTRPAAVRTAFGPVRSVDGSPSPENRPNEQIQNADSSGGGIPHMRSILRGGAEDGSWSSSTRLRLRGGAGERRGWLTSDMDEEIERDEHPRPAPLTADEDRRINPHLWDDSSILGTNTSQATPVGSPVAQAASVTFDHNLSVDEDHLINSSFWPSTDVNNQAISFTSDLSLSASDGHSPNYLPLGDKERLARELSQFIEDEEIRFRAIRIRNNQVQESRPQDNWWNGSWRPSGEESEQLIQWADRSSLSNTPRRESPIPIQPPHNPQGPRPLSARYGYAPHGRWIRRFGPSWAPTGSGQSRDGWVHGPPPYTQHDPGFGNRVPPRQDANSGEGPSDSNPATQPPAYDDDRLNLLEASGEAIVRGSPIRVSLASPNAQHESNTNHPYWHVQRQPRASGTAEGSEQTNMPSNSPGPVIPVTENHEPDGFHNLTLLGNEGPREDLIENQTHADLSEAHRSSISDVFDGRISSSGINQPISPAIAPVLAFQPPYTSQQPPSPEIAPAPQQVETLSHTSTRPRLTLALTISSTEYRPETWTERTLAEQIGQSLERYLAEGAQTAFSYPDIRPALPWYHISQVMDHMRVYLAGRYSIHAGPPGVFVSVSRPRPAFLHNTGTYSRIVMSTTQTVTELQSTHRGGQVYDLSFTVPGGSRNAVLEGRPIAAGPGRERPGVSELWVVMDRGLPAAPLWQWVSIGFWDIKTDDTVMR</sequence>
<accession>A0A1E1MTE2</accession>
<feature type="region of interest" description="Disordered" evidence="1">
    <location>
        <begin position="732"/>
        <end position="759"/>
    </location>
</feature>
<gene>
    <name evidence="2" type="ORF">RSE6_13659</name>
</gene>
<reference evidence="3" key="1">
    <citation type="submission" date="2016-03" db="EMBL/GenBank/DDBJ databases">
        <authorList>
            <person name="Guldener U."/>
        </authorList>
    </citation>
    <scope>NUCLEOTIDE SEQUENCE [LARGE SCALE GENOMIC DNA]</scope>
</reference>
<evidence type="ECO:0000313" key="2">
    <source>
        <dbReference type="EMBL" id="CZT52343.1"/>
    </source>
</evidence>
<protein>
    <submittedName>
        <fullName evidence="2">Uncharacterized protein</fullName>
    </submittedName>
</protein>